<dbReference type="Pfam" id="PF14226">
    <property type="entry name" value="DIOX_N"/>
    <property type="match status" value="1"/>
</dbReference>
<reference evidence="4 5" key="1">
    <citation type="submission" date="2019-12" db="EMBL/GenBank/DDBJ databases">
        <authorList>
            <person name="Alioto T."/>
            <person name="Alioto T."/>
            <person name="Gomez Garrido J."/>
        </authorList>
    </citation>
    <scope>NUCLEOTIDE SEQUENCE [LARGE SCALE GENOMIC DNA]</scope>
</reference>
<dbReference type="OrthoDB" id="10541152at2759"/>
<dbReference type="Gene3D" id="2.60.120.330">
    <property type="entry name" value="B-lactam Antibiotic, Isopenicillin N Synthase, Chain"/>
    <property type="match status" value="1"/>
</dbReference>
<evidence type="ECO:0000313" key="5">
    <source>
        <dbReference type="Proteomes" id="UP000594638"/>
    </source>
</evidence>
<feature type="domain" description="Non-haem dioxygenase N-terminal" evidence="3">
    <location>
        <begin position="39"/>
        <end position="72"/>
    </location>
</feature>
<dbReference type="AlphaFoldDB" id="A0A8S0T620"/>
<dbReference type="EMBL" id="CACTIH010005689">
    <property type="protein sequence ID" value="CAA3000405.1"/>
    <property type="molecule type" value="Genomic_DNA"/>
</dbReference>
<evidence type="ECO:0000256" key="1">
    <source>
        <dbReference type="ARBA" id="ARBA00022723"/>
    </source>
</evidence>
<dbReference type="GO" id="GO:0016706">
    <property type="term" value="F:2-oxoglutarate-dependent dioxygenase activity"/>
    <property type="evidence" value="ECO:0007669"/>
    <property type="project" value="UniProtKB-ARBA"/>
</dbReference>
<evidence type="ECO:0000259" key="3">
    <source>
        <dbReference type="Pfam" id="PF14226"/>
    </source>
</evidence>
<organism evidence="4 5">
    <name type="scientific">Olea europaea subsp. europaea</name>
    <dbReference type="NCBI Taxonomy" id="158383"/>
    <lineage>
        <taxon>Eukaryota</taxon>
        <taxon>Viridiplantae</taxon>
        <taxon>Streptophyta</taxon>
        <taxon>Embryophyta</taxon>
        <taxon>Tracheophyta</taxon>
        <taxon>Spermatophyta</taxon>
        <taxon>Magnoliopsida</taxon>
        <taxon>eudicotyledons</taxon>
        <taxon>Gunneridae</taxon>
        <taxon>Pentapetalae</taxon>
        <taxon>asterids</taxon>
        <taxon>lamiids</taxon>
        <taxon>Lamiales</taxon>
        <taxon>Oleaceae</taxon>
        <taxon>Oleeae</taxon>
        <taxon>Olea</taxon>
    </lineage>
</organism>
<keyword evidence="1" id="KW-0479">Metal-binding</keyword>
<gene>
    <name evidence="4" type="ORF">OLEA9_A087988</name>
</gene>
<dbReference type="InterPro" id="IPR026992">
    <property type="entry name" value="DIOX_N"/>
</dbReference>
<accession>A0A8S0T620</accession>
<dbReference type="Proteomes" id="UP000594638">
    <property type="component" value="Unassembled WGS sequence"/>
</dbReference>
<dbReference type="GO" id="GO:0046872">
    <property type="term" value="F:metal ion binding"/>
    <property type="evidence" value="ECO:0007669"/>
    <property type="project" value="UniProtKB-KW"/>
</dbReference>
<keyword evidence="5" id="KW-1185">Reference proteome</keyword>
<evidence type="ECO:0000256" key="2">
    <source>
        <dbReference type="ARBA" id="ARBA00023004"/>
    </source>
</evidence>
<sequence>MEVLSHPVNVLDNFNNIKQCKSTSKKFTAILVVDLLDPDAKTKIVEACKEFRFFKVINHGVSVEFMEKLESEAV</sequence>
<name>A0A8S0T620_OLEEU</name>
<dbReference type="InterPro" id="IPR027443">
    <property type="entry name" value="IPNS-like_sf"/>
</dbReference>
<evidence type="ECO:0000313" key="4">
    <source>
        <dbReference type="EMBL" id="CAA3000405.1"/>
    </source>
</evidence>
<dbReference type="SUPFAM" id="SSF51197">
    <property type="entry name" value="Clavaminate synthase-like"/>
    <property type="match status" value="1"/>
</dbReference>
<keyword evidence="2" id="KW-0408">Iron</keyword>
<feature type="non-terminal residue" evidence="4">
    <location>
        <position position="74"/>
    </location>
</feature>
<dbReference type="Gramene" id="OE9A087988T1">
    <property type="protein sequence ID" value="OE9A087988C1"/>
    <property type="gene ID" value="OE9A087988"/>
</dbReference>
<protein>
    <submittedName>
        <fullName evidence="4">Gibberellin 2-beta-dioxygenase-like</fullName>
    </submittedName>
</protein>
<proteinExistence type="predicted"/>
<comment type="caution">
    <text evidence="4">The sequence shown here is derived from an EMBL/GenBank/DDBJ whole genome shotgun (WGS) entry which is preliminary data.</text>
</comment>